<dbReference type="EMBL" id="LAZR01033788">
    <property type="protein sequence ID" value="KKL47108.1"/>
    <property type="molecule type" value="Genomic_DNA"/>
</dbReference>
<protein>
    <submittedName>
        <fullName evidence="2">Uncharacterized protein</fullName>
    </submittedName>
</protein>
<name>A0A0F9CCH6_9ZZZZ</name>
<evidence type="ECO:0000256" key="1">
    <source>
        <dbReference type="SAM" id="Phobius"/>
    </source>
</evidence>
<dbReference type="AlphaFoldDB" id="A0A0F9CCH6"/>
<keyword evidence="1" id="KW-0812">Transmembrane</keyword>
<gene>
    <name evidence="2" type="ORF">LCGC14_2338820</name>
</gene>
<evidence type="ECO:0000313" key="2">
    <source>
        <dbReference type="EMBL" id="KKL47108.1"/>
    </source>
</evidence>
<proteinExistence type="predicted"/>
<keyword evidence="1" id="KW-1133">Transmembrane helix</keyword>
<keyword evidence="1" id="KW-0472">Membrane</keyword>
<comment type="caution">
    <text evidence="2">The sequence shown here is derived from an EMBL/GenBank/DDBJ whole genome shotgun (WGS) entry which is preliminary data.</text>
</comment>
<accession>A0A0F9CCH6</accession>
<sequence length="58" mass="7115">MTNIAFWVLVITCGAWILWELIPDSTKQFWKYQLALKRDKKEGRKRKYSFTWRHRGGR</sequence>
<organism evidence="2">
    <name type="scientific">marine sediment metagenome</name>
    <dbReference type="NCBI Taxonomy" id="412755"/>
    <lineage>
        <taxon>unclassified sequences</taxon>
        <taxon>metagenomes</taxon>
        <taxon>ecological metagenomes</taxon>
    </lineage>
</organism>
<reference evidence="2" key="1">
    <citation type="journal article" date="2015" name="Nature">
        <title>Complex archaea that bridge the gap between prokaryotes and eukaryotes.</title>
        <authorList>
            <person name="Spang A."/>
            <person name="Saw J.H."/>
            <person name="Jorgensen S.L."/>
            <person name="Zaremba-Niedzwiedzka K."/>
            <person name="Martijn J."/>
            <person name="Lind A.E."/>
            <person name="van Eijk R."/>
            <person name="Schleper C."/>
            <person name="Guy L."/>
            <person name="Ettema T.J."/>
        </authorList>
    </citation>
    <scope>NUCLEOTIDE SEQUENCE</scope>
</reference>
<feature type="transmembrane region" description="Helical" evidence="1">
    <location>
        <begin position="6"/>
        <end position="22"/>
    </location>
</feature>